<name>A0A016V5J5_9BILA</name>
<organism evidence="2 3">
    <name type="scientific">Ancylostoma ceylanicum</name>
    <dbReference type="NCBI Taxonomy" id="53326"/>
    <lineage>
        <taxon>Eukaryota</taxon>
        <taxon>Metazoa</taxon>
        <taxon>Ecdysozoa</taxon>
        <taxon>Nematoda</taxon>
        <taxon>Chromadorea</taxon>
        <taxon>Rhabditida</taxon>
        <taxon>Rhabditina</taxon>
        <taxon>Rhabditomorpha</taxon>
        <taxon>Strongyloidea</taxon>
        <taxon>Ancylostomatidae</taxon>
        <taxon>Ancylostomatinae</taxon>
        <taxon>Ancylostoma</taxon>
    </lineage>
</organism>
<reference evidence="3" key="1">
    <citation type="journal article" date="2015" name="Nat. Genet.">
        <title>The genome and transcriptome of the zoonotic hookworm Ancylostoma ceylanicum identify infection-specific gene families.</title>
        <authorList>
            <person name="Schwarz E.M."/>
            <person name="Hu Y."/>
            <person name="Antoshechkin I."/>
            <person name="Miller M.M."/>
            <person name="Sternberg P.W."/>
            <person name="Aroian R.V."/>
        </authorList>
    </citation>
    <scope>NUCLEOTIDE SEQUENCE</scope>
    <source>
        <strain evidence="3">HY135</strain>
    </source>
</reference>
<dbReference type="Gene3D" id="3.40.33.10">
    <property type="entry name" value="CAP"/>
    <property type="match status" value="1"/>
</dbReference>
<sequence>MLVAYLVQALLLYDVAISFATSSGLEKKTFSDEWRNVVLKFHNERRRRLAKGMQPTAGGKLMPYAKDMHELVSDFLGHRVRKC</sequence>
<dbReference type="InterPro" id="IPR035940">
    <property type="entry name" value="CAP_sf"/>
</dbReference>
<dbReference type="SUPFAM" id="SSF55797">
    <property type="entry name" value="PR-1-like"/>
    <property type="match status" value="1"/>
</dbReference>
<evidence type="ECO:0000313" key="3">
    <source>
        <dbReference type="Proteomes" id="UP000024635"/>
    </source>
</evidence>
<feature type="signal peptide" evidence="1">
    <location>
        <begin position="1"/>
        <end position="20"/>
    </location>
</feature>
<proteinExistence type="predicted"/>
<evidence type="ECO:0000313" key="2">
    <source>
        <dbReference type="EMBL" id="EYC22282.1"/>
    </source>
</evidence>
<accession>A0A016V5J5</accession>
<dbReference type="AlphaFoldDB" id="A0A016V5J5"/>
<keyword evidence="3" id="KW-1185">Reference proteome</keyword>
<protein>
    <recommendedName>
        <fullName evidence="4">SCP domain-containing protein</fullName>
    </recommendedName>
</protein>
<dbReference type="Proteomes" id="UP000024635">
    <property type="component" value="Unassembled WGS sequence"/>
</dbReference>
<dbReference type="EMBL" id="JARK01001353">
    <property type="protein sequence ID" value="EYC22282.1"/>
    <property type="molecule type" value="Genomic_DNA"/>
</dbReference>
<comment type="caution">
    <text evidence="2">The sequence shown here is derived from an EMBL/GenBank/DDBJ whole genome shotgun (WGS) entry which is preliminary data.</text>
</comment>
<gene>
    <name evidence="2" type="primary">Acey_s0017.g3261</name>
    <name evidence="2" type="ORF">Y032_0017g3261</name>
</gene>
<feature type="chain" id="PRO_5001489686" description="SCP domain-containing protein" evidence="1">
    <location>
        <begin position="21"/>
        <end position="83"/>
    </location>
</feature>
<evidence type="ECO:0000256" key="1">
    <source>
        <dbReference type="SAM" id="SignalP"/>
    </source>
</evidence>
<evidence type="ECO:0008006" key="4">
    <source>
        <dbReference type="Google" id="ProtNLM"/>
    </source>
</evidence>
<dbReference type="OrthoDB" id="5856680at2759"/>
<keyword evidence="1" id="KW-0732">Signal</keyword>